<dbReference type="Pfam" id="PF15632">
    <property type="entry name" value="ATPgrasp_Ter"/>
    <property type="match status" value="1"/>
</dbReference>
<keyword evidence="4" id="KW-1185">Reference proteome</keyword>
<dbReference type="Proteomes" id="UP001065322">
    <property type="component" value="Chromosome"/>
</dbReference>
<dbReference type="PROSITE" id="PS50975">
    <property type="entry name" value="ATP_GRASP"/>
    <property type="match status" value="1"/>
</dbReference>
<dbReference type="InterPro" id="IPR011761">
    <property type="entry name" value="ATP-grasp"/>
</dbReference>
<evidence type="ECO:0000313" key="3">
    <source>
        <dbReference type="EMBL" id="UXD88260.1"/>
    </source>
</evidence>
<dbReference type="Gene3D" id="3.40.50.20">
    <property type="match status" value="1"/>
</dbReference>
<dbReference type="Gene3D" id="3.30.470.20">
    <property type="entry name" value="ATP-grasp fold, B domain"/>
    <property type="match status" value="1"/>
</dbReference>
<dbReference type="InterPro" id="IPR005479">
    <property type="entry name" value="CPAse_ATP-bd"/>
</dbReference>
<name>A0ABY6AC24_9GAMM</name>
<dbReference type="RefSeq" id="WP_260997000.1">
    <property type="nucleotide sequence ID" value="NZ_CP054475.1"/>
</dbReference>
<evidence type="ECO:0000256" key="1">
    <source>
        <dbReference type="PROSITE-ProRule" id="PRU00409"/>
    </source>
</evidence>
<keyword evidence="1" id="KW-0547">Nucleotide-binding</keyword>
<sequence>MSDISNKPRILISAAASPAAASLVQHLRSKGYYIIGMDANEYAAPLGAAMCDEFVLSPMATDSGYLPFLAKQLDRCDLFLPFIDEELLAIVNAGAGQIQKSKIMLSADQSMKICLDKLNFQTFCEQNDLAIAPRAIGVPAIYKPRNGRGGKGVMLVDDDAVFSVLSAKEQGILQQQLKGVEYTVDCLFGKESALLSAVARQRLLAAGVSTIGRIDQNPQVLELVTAVSKKLNFRGLVNIQIMLTDAGPKLIEINPRLSGSLMFTILAGADLADAAIRLWLNDEQPPAFTLSEKTFCRYWSEYVY</sequence>
<dbReference type="SUPFAM" id="SSF56059">
    <property type="entry name" value="Glutathione synthetase ATP-binding domain-like"/>
    <property type="match status" value="1"/>
</dbReference>
<gene>
    <name evidence="3" type="ORF">HUF19_12870</name>
</gene>
<proteinExistence type="predicted"/>
<protein>
    <submittedName>
        <fullName evidence="3">ATP-grasp domain-containing protein</fullName>
    </submittedName>
</protein>
<keyword evidence="1" id="KW-0067">ATP-binding</keyword>
<evidence type="ECO:0000313" key="4">
    <source>
        <dbReference type="Proteomes" id="UP001065322"/>
    </source>
</evidence>
<feature type="domain" description="ATP-grasp" evidence="2">
    <location>
        <begin position="107"/>
        <end position="280"/>
    </location>
</feature>
<organism evidence="3 4">
    <name type="scientific">Thalassolituus hydrocarboniclasticus</name>
    <dbReference type="NCBI Taxonomy" id="2742796"/>
    <lineage>
        <taxon>Bacteria</taxon>
        <taxon>Pseudomonadati</taxon>
        <taxon>Pseudomonadota</taxon>
        <taxon>Gammaproteobacteria</taxon>
        <taxon>Oceanospirillales</taxon>
        <taxon>Oceanospirillaceae</taxon>
        <taxon>Thalassolituus</taxon>
    </lineage>
</organism>
<accession>A0ABY6AC24</accession>
<reference evidence="4" key="1">
    <citation type="submission" date="2020-06" db="EMBL/GenBank/DDBJ databases">
        <title>Thalassolituus marinus alknpb1M-1, a hydrocarbon-degrading bacterium isolated from the deep-sea overlying water using an in-situ strategy from the South China Sea basin.</title>
        <authorList>
            <person name="Dong C."/>
            <person name="Chen Y."/>
            <person name="Shao Z."/>
        </authorList>
    </citation>
    <scope>NUCLEOTIDE SEQUENCE [LARGE SCALE GENOMIC DNA]</scope>
    <source>
        <strain evidence="4">alknpb1M-1</strain>
    </source>
</reference>
<evidence type="ECO:0000259" key="2">
    <source>
        <dbReference type="PROSITE" id="PS50975"/>
    </source>
</evidence>
<dbReference type="PROSITE" id="PS00867">
    <property type="entry name" value="CPSASE_2"/>
    <property type="match status" value="1"/>
</dbReference>
<dbReference type="EMBL" id="CP054475">
    <property type="protein sequence ID" value="UXD88260.1"/>
    <property type="molecule type" value="Genomic_DNA"/>
</dbReference>